<keyword evidence="1" id="KW-1133">Transmembrane helix</keyword>
<organism evidence="2 3">
    <name type="scientific">Symmachiella macrocystis</name>
    <dbReference type="NCBI Taxonomy" id="2527985"/>
    <lineage>
        <taxon>Bacteria</taxon>
        <taxon>Pseudomonadati</taxon>
        <taxon>Planctomycetota</taxon>
        <taxon>Planctomycetia</taxon>
        <taxon>Planctomycetales</taxon>
        <taxon>Planctomycetaceae</taxon>
        <taxon>Symmachiella</taxon>
    </lineage>
</organism>
<dbReference type="OrthoDB" id="6904817at2"/>
<reference evidence="2 3" key="1">
    <citation type="submission" date="2019-02" db="EMBL/GenBank/DDBJ databases">
        <title>Deep-cultivation of Planctomycetes and their phenomic and genomic characterization uncovers novel biology.</title>
        <authorList>
            <person name="Wiegand S."/>
            <person name="Jogler M."/>
            <person name="Boedeker C."/>
            <person name="Pinto D."/>
            <person name="Vollmers J."/>
            <person name="Rivas-Marin E."/>
            <person name="Kohn T."/>
            <person name="Peeters S.H."/>
            <person name="Heuer A."/>
            <person name="Rast P."/>
            <person name="Oberbeckmann S."/>
            <person name="Bunk B."/>
            <person name="Jeske O."/>
            <person name="Meyerdierks A."/>
            <person name="Storesund J.E."/>
            <person name="Kallscheuer N."/>
            <person name="Luecker S."/>
            <person name="Lage O.M."/>
            <person name="Pohl T."/>
            <person name="Merkel B.J."/>
            <person name="Hornburger P."/>
            <person name="Mueller R.-W."/>
            <person name="Bruemmer F."/>
            <person name="Labrenz M."/>
            <person name="Spormann A.M."/>
            <person name="Op Den Camp H."/>
            <person name="Overmann J."/>
            <person name="Amann R."/>
            <person name="Jetten M.S.M."/>
            <person name="Mascher T."/>
            <person name="Medema M.H."/>
            <person name="Devos D.P."/>
            <person name="Kaster A.-K."/>
            <person name="Ovreas L."/>
            <person name="Rohde M."/>
            <person name="Galperin M.Y."/>
            <person name="Jogler C."/>
        </authorList>
    </citation>
    <scope>NUCLEOTIDE SEQUENCE [LARGE SCALE GENOMIC DNA]</scope>
    <source>
        <strain evidence="2 3">CA54</strain>
    </source>
</reference>
<dbReference type="AlphaFoldDB" id="A0A5C6BJ81"/>
<keyword evidence="1" id="KW-0472">Membrane</keyword>
<dbReference type="RefSeq" id="WP_146369299.1">
    <property type="nucleotide sequence ID" value="NZ_SJPP01000001.1"/>
</dbReference>
<evidence type="ECO:0000313" key="2">
    <source>
        <dbReference type="EMBL" id="TWU11737.1"/>
    </source>
</evidence>
<keyword evidence="1" id="KW-0812">Transmembrane</keyword>
<evidence type="ECO:0008006" key="4">
    <source>
        <dbReference type="Google" id="ProtNLM"/>
    </source>
</evidence>
<evidence type="ECO:0000313" key="3">
    <source>
        <dbReference type="Proteomes" id="UP000320735"/>
    </source>
</evidence>
<gene>
    <name evidence="2" type="ORF">CA54_05460</name>
</gene>
<name>A0A5C6BJ81_9PLAN</name>
<feature type="transmembrane region" description="Helical" evidence="1">
    <location>
        <begin position="112"/>
        <end position="133"/>
    </location>
</feature>
<dbReference type="EMBL" id="SJPP01000001">
    <property type="protein sequence ID" value="TWU11737.1"/>
    <property type="molecule type" value="Genomic_DNA"/>
</dbReference>
<comment type="caution">
    <text evidence="2">The sequence shown here is derived from an EMBL/GenBank/DDBJ whole genome shotgun (WGS) entry which is preliminary data.</text>
</comment>
<keyword evidence="3" id="KW-1185">Reference proteome</keyword>
<proteinExistence type="predicted"/>
<feature type="transmembrane region" description="Helical" evidence="1">
    <location>
        <begin position="80"/>
        <end position="100"/>
    </location>
</feature>
<dbReference type="Proteomes" id="UP000320735">
    <property type="component" value="Unassembled WGS sequence"/>
</dbReference>
<accession>A0A5C6BJ81</accession>
<evidence type="ECO:0000256" key="1">
    <source>
        <dbReference type="SAM" id="Phobius"/>
    </source>
</evidence>
<protein>
    <recommendedName>
        <fullName evidence="4">Zinc-ribbon domain-containing protein</fullName>
    </recommendedName>
</protein>
<sequence length="143" mass="15706">MPLCRTCGTEIENNTKKCPHCGASPFASPEKGLSLIKRLVLVLPIACWLGGSVADSLRFIDHTNIGRQLRQTFPIDPGVLFYGLPWIGSTIGLSFVLAYVLKTSSKDGEVPFGWKLILGASFVIFAGVVFLYARVFLVWANMR</sequence>